<keyword evidence="3" id="KW-1185">Reference proteome</keyword>
<feature type="compositionally biased region" description="Basic and acidic residues" evidence="1">
    <location>
        <begin position="65"/>
        <end position="77"/>
    </location>
</feature>
<dbReference type="EMBL" id="LGUI01000005">
    <property type="protein sequence ID" value="PNE32552.1"/>
    <property type="molecule type" value="Genomic_DNA"/>
</dbReference>
<gene>
    <name evidence="2" type="ORF">AF335_18540</name>
</gene>
<feature type="region of interest" description="Disordered" evidence="1">
    <location>
        <begin position="1"/>
        <end position="25"/>
    </location>
</feature>
<sequence length="244" mass="25809">MPIVNETVFNDAFRPGKGAQASDTPYEITRLTEGEGLLSCAQGGSGRAKRSADPCETADGGDTAEEGKQPGEGRQATESDSTEGRNPQGEEGPAEAGKPVADEEWVARVQRERLARHGSDVEYVTSVAELEKNPKAVLSPLRETNTTLNKARDKPLTAAEYEAFASKAAEAMSKDLKGVQAASTDSTVLAKVGAKLARGGSIAVKVGRPVLKRRLLRSSAASSRPQPQPSRQRSASGSRPLLRL</sequence>
<feature type="region of interest" description="Disordered" evidence="1">
    <location>
        <begin position="215"/>
        <end position="244"/>
    </location>
</feature>
<dbReference type="AlphaFoldDB" id="A0A2N8NUZ3"/>
<dbReference type="Proteomes" id="UP000235945">
    <property type="component" value="Unassembled WGS sequence"/>
</dbReference>
<comment type="caution">
    <text evidence="2">The sequence shown here is derived from an EMBL/GenBank/DDBJ whole genome shotgun (WGS) entry which is preliminary data.</text>
</comment>
<evidence type="ECO:0000313" key="3">
    <source>
        <dbReference type="Proteomes" id="UP000235945"/>
    </source>
</evidence>
<organism evidence="2 3">
    <name type="scientific">Streptomyces eurocidicus</name>
    <name type="common">Streptoverticillium eurocidicus</name>
    <dbReference type="NCBI Taxonomy" id="66423"/>
    <lineage>
        <taxon>Bacteria</taxon>
        <taxon>Bacillati</taxon>
        <taxon>Actinomycetota</taxon>
        <taxon>Actinomycetes</taxon>
        <taxon>Kitasatosporales</taxon>
        <taxon>Streptomycetaceae</taxon>
        <taxon>Streptomyces</taxon>
    </lineage>
</organism>
<reference evidence="3" key="1">
    <citation type="submission" date="2015-07" db="EMBL/GenBank/DDBJ databases">
        <authorList>
            <person name="Graham D.E."/>
            <person name="Giannone R.J."/>
            <person name="Gulvik C.A."/>
            <person name="Hettich R.L."/>
            <person name="Klingeman D.M."/>
            <person name="Mahan K.M."/>
            <person name="Parry R.J."/>
            <person name="Spain J.C."/>
        </authorList>
    </citation>
    <scope>NUCLEOTIDE SEQUENCE [LARGE SCALE GENOMIC DNA]</scope>
    <source>
        <strain evidence="3">ATCC 27428</strain>
    </source>
</reference>
<feature type="compositionally biased region" description="Low complexity" evidence="1">
    <location>
        <begin position="217"/>
        <end position="244"/>
    </location>
</feature>
<name>A0A2N8NUZ3_STREU</name>
<protein>
    <submittedName>
        <fullName evidence="2">Uncharacterized protein</fullName>
    </submittedName>
</protein>
<accession>A0A2N8NUZ3</accession>
<evidence type="ECO:0000313" key="2">
    <source>
        <dbReference type="EMBL" id="PNE32552.1"/>
    </source>
</evidence>
<feature type="region of interest" description="Disordered" evidence="1">
    <location>
        <begin position="38"/>
        <end position="105"/>
    </location>
</feature>
<proteinExistence type="predicted"/>
<evidence type="ECO:0000256" key="1">
    <source>
        <dbReference type="SAM" id="MobiDB-lite"/>
    </source>
</evidence>